<sequence length="276" mass="32816">MSTYSGRSRESPGRYSDDFVSDEDRQSESTPLRKDDPSYYHDRLRGGRGRGAISRGRGRGQLQGRRRGGLRGRGNSRNSEPADMRRLDNVTTRVMSASRNKINELRNKVEELRLKMKDLEQENKLYKKLQYRQEKAIRTFEDKENDLPNIIDKHNNEVRSLKEQNRRLKEKHDKTDRYLRDAEDELERVKKKMIKYKKMCDEKELPEREELARKVTKAELDMEEKDVRIKELQRHIESLKKNHRHELGIEAARQRELKRQLEEAADRTASLENVVK</sequence>
<proteinExistence type="inferred from homology"/>
<dbReference type="Pfam" id="PF15619">
    <property type="entry name" value="Lebercilin"/>
    <property type="match status" value="1"/>
</dbReference>
<dbReference type="InterPro" id="IPR026188">
    <property type="entry name" value="Lebercilin-like"/>
</dbReference>
<feature type="compositionally biased region" description="Low complexity" evidence="4">
    <location>
        <begin position="51"/>
        <end position="63"/>
    </location>
</feature>
<keyword evidence="2 3" id="KW-0175">Coiled coil</keyword>
<feature type="coiled-coil region" evidence="3">
    <location>
        <begin position="95"/>
        <end position="274"/>
    </location>
</feature>
<dbReference type="AlphaFoldDB" id="A0AAV4E9L8"/>
<evidence type="ECO:0000256" key="4">
    <source>
        <dbReference type="SAM" id="MobiDB-lite"/>
    </source>
</evidence>
<dbReference type="EMBL" id="BMAT01003549">
    <property type="protein sequence ID" value="GFR57437.1"/>
    <property type="molecule type" value="Genomic_DNA"/>
</dbReference>
<feature type="domain" description="Lebercilin" evidence="5">
    <location>
        <begin position="90"/>
        <end position="274"/>
    </location>
</feature>
<evidence type="ECO:0000256" key="2">
    <source>
        <dbReference type="ARBA" id="ARBA00023054"/>
    </source>
</evidence>
<evidence type="ECO:0000313" key="7">
    <source>
        <dbReference type="Proteomes" id="UP000762676"/>
    </source>
</evidence>
<comment type="caution">
    <text evidence="6">The sequence shown here is derived from an EMBL/GenBank/DDBJ whole genome shotgun (WGS) entry which is preliminary data.</text>
</comment>
<keyword evidence="7" id="KW-1185">Reference proteome</keyword>
<name>A0AAV4E9L8_9GAST</name>
<evidence type="ECO:0000256" key="3">
    <source>
        <dbReference type="SAM" id="Coils"/>
    </source>
</evidence>
<evidence type="ECO:0000313" key="6">
    <source>
        <dbReference type="EMBL" id="GFR57437.1"/>
    </source>
</evidence>
<feature type="region of interest" description="Disordered" evidence="4">
    <location>
        <begin position="1"/>
        <end position="87"/>
    </location>
</feature>
<gene>
    <name evidence="6" type="ORF">ElyMa_001744100</name>
</gene>
<dbReference type="InterPro" id="IPR028933">
    <property type="entry name" value="Lebercilin_dom"/>
</dbReference>
<organism evidence="6 7">
    <name type="scientific">Elysia marginata</name>
    <dbReference type="NCBI Taxonomy" id="1093978"/>
    <lineage>
        <taxon>Eukaryota</taxon>
        <taxon>Metazoa</taxon>
        <taxon>Spiralia</taxon>
        <taxon>Lophotrochozoa</taxon>
        <taxon>Mollusca</taxon>
        <taxon>Gastropoda</taxon>
        <taxon>Heterobranchia</taxon>
        <taxon>Euthyneura</taxon>
        <taxon>Panpulmonata</taxon>
        <taxon>Sacoglossa</taxon>
        <taxon>Placobranchoidea</taxon>
        <taxon>Plakobranchidae</taxon>
        <taxon>Elysia</taxon>
    </lineage>
</organism>
<dbReference type="PANTHER" id="PTHR16650">
    <property type="entry name" value="C21ORF13-RELATED"/>
    <property type="match status" value="1"/>
</dbReference>
<dbReference type="SUPFAM" id="SSF58026">
    <property type="entry name" value="Delta-sleep-inducing peptide immunoreactive peptide"/>
    <property type="match status" value="1"/>
</dbReference>
<dbReference type="GO" id="GO:0042073">
    <property type="term" value="P:intraciliary transport"/>
    <property type="evidence" value="ECO:0007669"/>
    <property type="project" value="TreeGrafter"/>
</dbReference>
<comment type="similarity">
    <text evidence="1">Belongs to the LCA5 family.</text>
</comment>
<accession>A0AAV4E9L8</accession>
<evidence type="ECO:0000256" key="1">
    <source>
        <dbReference type="ARBA" id="ARBA00010229"/>
    </source>
</evidence>
<dbReference type="PANTHER" id="PTHR16650:SF6">
    <property type="entry name" value="GH21622P"/>
    <property type="match status" value="1"/>
</dbReference>
<evidence type="ECO:0000259" key="5">
    <source>
        <dbReference type="Pfam" id="PF15619"/>
    </source>
</evidence>
<dbReference type="Proteomes" id="UP000762676">
    <property type="component" value="Unassembled WGS sequence"/>
</dbReference>
<reference evidence="6 7" key="1">
    <citation type="journal article" date="2021" name="Elife">
        <title>Chloroplast acquisition without the gene transfer in kleptoplastic sea slugs, Plakobranchus ocellatus.</title>
        <authorList>
            <person name="Maeda T."/>
            <person name="Takahashi S."/>
            <person name="Yoshida T."/>
            <person name="Shimamura S."/>
            <person name="Takaki Y."/>
            <person name="Nagai Y."/>
            <person name="Toyoda A."/>
            <person name="Suzuki Y."/>
            <person name="Arimoto A."/>
            <person name="Ishii H."/>
            <person name="Satoh N."/>
            <person name="Nishiyama T."/>
            <person name="Hasebe M."/>
            <person name="Maruyama T."/>
            <person name="Minagawa J."/>
            <person name="Obokata J."/>
            <person name="Shigenobu S."/>
        </authorList>
    </citation>
    <scope>NUCLEOTIDE SEQUENCE [LARGE SCALE GENOMIC DNA]</scope>
</reference>
<feature type="compositionally biased region" description="Basic and acidic residues" evidence="4">
    <location>
        <begin position="7"/>
        <end position="45"/>
    </location>
</feature>
<protein>
    <submittedName>
        <fullName evidence="6">Lebercilin</fullName>
    </submittedName>
</protein>
<feature type="non-terminal residue" evidence="6">
    <location>
        <position position="276"/>
    </location>
</feature>
<dbReference type="GO" id="GO:0005930">
    <property type="term" value="C:axoneme"/>
    <property type="evidence" value="ECO:0007669"/>
    <property type="project" value="TreeGrafter"/>
</dbReference>